<organism evidence="2 3">
    <name type="scientific">Brachybacterium hainanense</name>
    <dbReference type="NCBI Taxonomy" id="1541174"/>
    <lineage>
        <taxon>Bacteria</taxon>
        <taxon>Bacillati</taxon>
        <taxon>Actinomycetota</taxon>
        <taxon>Actinomycetes</taxon>
        <taxon>Micrococcales</taxon>
        <taxon>Dermabacteraceae</taxon>
        <taxon>Brachybacterium</taxon>
    </lineage>
</organism>
<sequence>MTTSSGDYRPGGWLRAFAIPGAVIASNAAALLGALSIIGLAPGLSGSARVLGSLAEHGDEAFRTVLRHLRATWLRDLPVTAGIWLVLLAVAGNILVLPVMDPSLRTFAVGAMLPLGWVLVAFASAYVTLAADPEAARADLVLGAGRLLVTRPLRALLAPAAVIALSPLWLLAPLTIACGLAVPPYLLTALWGGGPSPDQPADPATRTGDDPL</sequence>
<evidence type="ECO:0000313" key="3">
    <source>
        <dbReference type="Proteomes" id="UP001589793"/>
    </source>
</evidence>
<evidence type="ECO:0000313" key="2">
    <source>
        <dbReference type="EMBL" id="MFC0672685.1"/>
    </source>
</evidence>
<name>A0ABV6R6S3_9MICO</name>
<dbReference type="RefSeq" id="WP_376977670.1">
    <property type="nucleotide sequence ID" value="NZ_JBHLSV010000002.1"/>
</dbReference>
<keyword evidence="1" id="KW-0472">Membrane</keyword>
<evidence type="ECO:0008006" key="4">
    <source>
        <dbReference type="Google" id="ProtNLM"/>
    </source>
</evidence>
<reference evidence="2 3" key="1">
    <citation type="submission" date="2024-09" db="EMBL/GenBank/DDBJ databases">
        <authorList>
            <person name="Sun Q."/>
            <person name="Mori K."/>
        </authorList>
    </citation>
    <scope>NUCLEOTIDE SEQUENCE [LARGE SCALE GENOMIC DNA]</scope>
    <source>
        <strain evidence="2 3">CICC 10874</strain>
    </source>
</reference>
<feature type="transmembrane region" description="Helical" evidence="1">
    <location>
        <begin position="156"/>
        <end position="182"/>
    </location>
</feature>
<dbReference type="EMBL" id="JBHLSV010000002">
    <property type="protein sequence ID" value="MFC0672685.1"/>
    <property type="molecule type" value="Genomic_DNA"/>
</dbReference>
<dbReference type="Proteomes" id="UP001589793">
    <property type="component" value="Unassembled WGS sequence"/>
</dbReference>
<keyword evidence="1" id="KW-0812">Transmembrane</keyword>
<keyword evidence="1" id="KW-1133">Transmembrane helix</keyword>
<evidence type="ECO:0000256" key="1">
    <source>
        <dbReference type="SAM" id="Phobius"/>
    </source>
</evidence>
<feature type="transmembrane region" description="Helical" evidence="1">
    <location>
        <begin position="106"/>
        <end position="129"/>
    </location>
</feature>
<comment type="caution">
    <text evidence="2">The sequence shown here is derived from an EMBL/GenBank/DDBJ whole genome shotgun (WGS) entry which is preliminary data.</text>
</comment>
<protein>
    <recommendedName>
        <fullName evidence="4">DUF624 domain-containing protein</fullName>
    </recommendedName>
</protein>
<feature type="transmembrane region" description="Helical" evidence="1">
    <location>
        <begin position="12"/>
        <end position="41"/>
    </location>
</feature>
<keyword evidence="3" id="KW-1185">Reference proteome</keyword>
<gene>
    <name evidence="2" type="ORF">ACFFF6_01810</name>
</gene>
<accession>A0ABV6R6S3</accession>
<feature type="transmembrane region" description="Helical" evidence="1">
    <location>
        <begin position="77"/>
        <end position="100"/>
    </location>
</feature>
<proteinExistence type="predicted"/>